<proteinExistence type="predicted"/>
<dbReference type="Pfam" id="PF13519">
    <property type="entry name" value="VWA_2"/>
    <property type="match status" value="1"/>
</dbReference>
<comment type="caution">
    <text evidence="2">The sequence shown here is derived from an EMBL/GenBank/DDBJ whole genome shotgun (WGS) entry which is preliminary data.</text>
</comment>
<evidence type="ECO:0000313" key="2">
    <source>
        <dbReference type="EMBL" id="KAF5362169.1"/>
    </source>
</evidence>
<keyword evidence="3" id="KW-1185">Reference proteome</keyword>
<reference evidence="2 3" key="1">
    <citation type="journal article" date="2020" name="ISME J.">
        <title>Uncovering the hidden diversity of litter-decomposition mechanisms in mushroom-forming fungi.</title>
        <authorList>
            <person name="Floudas D."/>
            <person name="Bentzer J."/>
            <person name="Ahren D."/>
            <person name="Johansson T."/>
            <person name="Persson P."/>
            <person name="Tunlid A."/>
        </authorList>
    </citation>
    <scope>NUCLEOTIDE SEQUENCE [LARGE SCALE GENOMIC DNA]</scope>
    <source>
        <strain evidence="2 3">CBS 146.42</strain>
    </source>
</reference>
<dbReference type="CDD" id="cd00198">
    <property type="entry name" value="vWFA"/>
    <property type="match status" value="1"/>
</dbReference>
<dbReference type="Gene3D" id="3.40.50.410">
    <property type="entry name" value="von Willebrand factor, type A domain"/>
    <property type="match status" value="1"/>
</dbReference>
<protein>
    <recommendedName>
        <fullName evidence="1">VWFA domain-containing protein</fullName>
    </recommendedName>
</protein>
<dbReference type="InterPro" id="IPR036465">
    <property type="entry name" value="vWFA_dom_sf"/>
</dbReference>
<dbReference type="InterPro" id="IPR002035">
    <property type="entry name" value="VWF_A"/>
</dbReference>
<feature type="domain" description="VWFA" evidence="1">
    <location>
        <begin position="272"/>
        <end position="376"/>
    </location>
</feature>
<evidence type="ECO:0000313" key="3">
    <source>
        <dbReference type="Proteomes" id="UP000559027"/>
    </source>
</evidence>
<dbReference type="OrthoDB" id="2343366at2759"/>
<sequence>MFDAGTAGTTVPYPEVIHRHFEFFMTNYRYFIGHPQQEHETSHGSMSRTKWAIDGPEDSVMEVDGRKFAADDEGAPMMCNLVCQSLNRHAHIDLCRTVNSREQGCRGSEHQHITTRLAPNPEHPKDWISHALHWRRSGFRGRSCSSLNFQTRGIIHSATDPYSKEDQANFSKWNRQIHLQPASDVMCPGPEHTATQPVQPSYCTLPLFHAPHTNDQLTGLGWVSSDGHMFSCKNPVVMQQAFHVSGSMGSSNRISLPATPVTQRISSQHNNRLGAVYLSLHAFWDSRQVALASSPTSQSPPARRDAYSVLLFNGSVTCCFENDFQQTADQLLEQLLPNKAHGGTNYTAAIRETEAVMKRNWSGERSPVIIFLSDGECAIADGTVENLCRASIALGKPLSFHTVSFGPGNQVLRRMAQIARDVERAGPRDPLLPATAHAESSYAEALDSVRLAETFLGLADSLKKTRGALMS</sequence>
<gene>
    <name evidence="2" type="ORF">D9756_002247</name>
</gene>
<name>A0A8H5LM47_9AGAR</name>
<organism evidence="2 3">
    <name type="scientific">Leucocoprinus leucothites</name>
    <dbReference type="NCBI Taxonomy" id="201217"/>
    <lineage>
        <taxon>Eukaryota</taxon>
        <taxon>Fungi</taxon>
        <taxon>Dikarya</taxon>
        <taxon>Basidiomycota</taxon>
        <taxon>Agaricomycotina</taxon>
        <taxon>Agaricomycetes</taxon>
        <taxon>Agaricomycetidae</taxon>
        <taxon>Agaricales</taxon>
        <taxon>Agaricineae</taxon>
        <taxon>Agaricaceae</taxon>
        <taxon>Leucocoprinus</taxon>
    </lineage>
</organism>
<dbReference type="SUPFAM" id="SSF53300">
    <property type="entry name" value="vWA-like"/>
    <property type="match status" value="1"/>
</dbReference>
<dbReference type="AlphaFoldDB" id="A0A8H5LM47"/>
<evidence type="ECO:0000259" key="1">
    <source>
        <dbReference type="Pfam" id="PF13519"/>
    </source>
</evidence>
<dbReference type="Proteomes" id="UP000559027">
    <property type="component" value="Unassembled WGS sequence"/>
</dbReference>
<dbReference type="EMBL" id="JAACJO010000002">
    <property type="protein sequence ID" value="KAF5362169.1"/>
    <property type="molecule type" value="Genomic_DNA"/>
</dbReference>
<accession>A0A8H5LM47</accession>